<proteinExistence type="predicted"/>
<feature type="transmembrane region" description="Helical" evidence="1">
    <location>
        <begin position="12"/>
        <end position="35"/>
    </location>
</feature>
<accession>H8L4L4</accession>
<keyword evidence="1" id="KW-0472">Membrane</keyword>
<protein>
    <submittedName>
        <fullName evidence="2">Prepilin-type N-terminal cleavage/methylation domain-containing protein</fullName>
    </submittedName>
</protein>
<dbReference type="OrthoDB" id="5296638at2"/>
<organism evidence="2 3">
    <name type="scientific">Frateuria aurantia (strain ATCC 33424 / DSM 6220 / KCTC 2777 / LMG 1558 / NBRC 3245 / NCIMB 13370)</name>
    <name type="common">Acetobacter aurantius</name>
    <dbReference type="NCBI Taxonomy" id="767434"/>
    <lineage>
        <taxon>Bacteria</taxon>
        <taxon>Pseudomonadati</taxon>
        <taxon>Pseudomonadota</taxon>
        <taxon>Gammaproteobacteria</taxon>
        <taxon>Lysobacterales</taxon>
        <taxon>Rhodanobacteraceae</taxon>
        <taxon>Frateuria</taxon>
    </lineage>
</organism>
<keyword evidence="3" id="KW-1185">Reference proteome</keyword>
<dbReference type="Proteomes" id="UP000005234">
    <property type="component" value="Chromosome"/>
</dbReference>
<keyword evidence="1" id="KW-0812">Transmembrane</keyword>
<dbReference type="STRING" id="767434.Fraau_2187"/>
<dbReference type="eggNOG" id="COG4968">
    <property type="taxonomic scope" value="Bacteria"/>
</dbReference>
<reference evidence="2" key="1">
    <citation type="submission" date="2012-02" db="EMBL/GenBank/DDBJ databases">
        <title>The complete genome of Frateuria aurantia DSM 6220.</title>
        <authorList>
            <consortium name="US DOE Joint Genome Institute (JGI-PGF)"/>
            <person name="Lucas S."/>
            <person name="Copeland A."/>
            <person name="Lapidus A."/>
            <person name="Glavina del Rio T."/>
            <person name="Dalin E."/>
            <person name="Tice H."/>
            <person name="Bruce D."/>
            <person name="Goodwin L."/>
            <person name="Pitluck S."/>
            <person name="Peters L."/>
            <person name="Ovchinnikova G."/>
            <person name="Teshima H."/>
            <person name="Kyrpides N."/>
            <person name="Mavromatis K."/>
            <person name="Ivanova N."/>
            <person name="Brettin T."/>
            <person name="Detter J.C."/>
            <person name="Han C."/>
            <person name="Larimer F."/>
            <person name="Land M."/>
            <person name="Hauser L."/>
            <person name="Markowitz V."/>
            <person name="Cheng J.-F."/>
            <person name="Hugenholtz P."/>
            <person name="Woyke T."/>
            <person name="Wu D."/>
            <person name="Brambilla E."/>
            <person name="Klenk H.-P."/>
            <person name="Eisen J.A."/>
        </authorList>
    </citation>
    <scope>NUCLEOTIDE SEQUENCE</scope>
    <source>
        <strain evidence="2">DSM 6220</strain>
    </source>
</reference>
<dbReference type="RefSeq" id="WP_014403572.1">
    <property type="nucleotide sequence ID" value="NC_017033.1"/>
</dbReference>
<dbReference type="GO" id="GO:0043683">
    <property type="term" value="P:type IV pilus assembly"/>
    <property type="evidence" value="ECO:0007669"/>
    <property type="project" value="InterPro"/>
</dbReference>
<dbReference type="AlphaFoldDB" id="H8L4L4"/>
<evidence type="ECO:0000313" key="2">
    <source>
        <dbReference type="EMBL" id="AFC86569.1"/>
    </source>
</evidence>
<evidence type="ECO:0000256" key="1">
    <source>
        <dbReference type="SAM" id="Phobius"/>
    </source>
</evidence>
<dbReference type="InterPro" id="IPR045584">
    <property type="entry name" value="Pilin-like"/>
</dbReference>
<evidence type="ECO:0000313" key="3">
    <source>
        <dbReference type="Proteomes" id="UP000005234"/>
    </source>
</evidence>
<gene>
    <name evidence="2" type="ordered locus">Fraau_2187</name>
</gene>
<dbReference type="EMBL" id="CP003350">
    <property type="protein sequence ID" value="AFC86569.1"/>
    <property type="molecule type" value="Genomic_DNA"/>
</dbReference>
<dbReference type="KEGG" id="fau:Fraau_2187"/>
<dbReference type="Pfam" id="PF07963">
    <property type="entry name" value="N_methyl"/>
    <property type="match status" value="1"/>
</dbReference>
<dbReference type="Pfam" id="PF16732">
    <property type="entry name" value="ComP_DUS"/>
    <property type="match status" value="1"/>
</dbReference>
<dbReference type="PANTHER" id="PTHR30093:SF47">
    <property type="entry name" value="TYPE IV PILUS NON-CORE MINOR PILIN PILE"/>
    <property type="match status" value="1"/>
</dbReference>
<dbReference type="Gene3D" id="3.30.700.10">
    <property type="entry name" value="Glycoprotein, Type 4 Pilin"/>
    <property type="match status" value="1"/>
</dbReference>
<dbReference type="InterPro" id="IPR012902">
    <property type="entry name" value="N_methyl_site"/>
</dbReference>
<name>H8L4L4_FRAAD</name>
<dbReference type="PROSITE" id="PS00409">
    <property type="entry name" value="PROKAR_NTER_METHYL"/>
    <property type="match status" value="1"/>
</dbReference>
<sequence length="140" mass="14868">MKTDDFRREHGFTLIELMVVVAIVAILAAIAIPNYSRYMQRARRSDAQQILMQVAGAEERYYATYNSYGSLSTVGFTASPLYSAHQYYSVALASATSSNFKATATPVSGGPQATDGCGALSVSDTGARTAAGTTTNGSCW</sequence>
<dbReference type="InterPro" id="IPR031982">
    <property type="entry name" value="PilE-like"/>
</dbReference>
<dbReference type="NCBIfam" id="TIGR02532">
    <property type="entry name" value="IV_pilin_GFxxxE"/>
    <property type="match status" value="1"/>
</dbReference>
<dbReference type="SUPFAM" id="SSF54523">
    <property type="entry name" value="Pili subunits"/>
    <property type="match status" value="1"/>
</dbReference>
<dbReference type="PANTHER" id="PTHR30093">
    <property type="entry name" value="GENERAL SECRETION PATHWAY PROTEIN G"/>
    <property type="match status" value="1"/>
</dbReference>
<keyword evidence="1" id="KW-1133">Transmembrane helix</keyword>
<dbReference type="HOGENOM" id="CLU_091705_6_1_6"/>